<dbReference type="GO" id="GO:0061630">
    <property type="term" value="F:ubiquitin protein ligase activity"/>
    <property type="evidence" value="ECO:0007669"/>
    <property type="project" value="TreeGrafter"/>
</dbReference>
<dbReference type="OrthoDB" id="2270193at2759"/>
<dbReference type="GO" id="GO:0005634">
    <property type="term" value="C:nucleus"/>
    <property type="evidence" value="ECO:0007669"/>
    <property type="project" value="UniProtKB-SubCell"/>
</dbReference>
<dbReference type="InterPro" id="IPR003105">
    <property type="entry name" value="SRA_YDG"/>
</dbReference>
<dbReference type="InterPro" id="IPR045134">
    <property type="entry name" value="UHRF1/2-like"/>
</dbReference>
<evidence type="ECO:0000259" key="4">
    <source>
        <dbReference type="PROSITE" id="PS51015"/>
    </source>
</evidence>
<dbReference type="Pfam" id="PF02182">
    <property type="entry name" value="SAD_SRA"/>
    <property type="match status" value="1"/>
</dbReference>
<evidence type="ECO:0000256" key="1">
    <source>
        <dbReference type="ARBA" id="ARBA00023242"/>
    </source>
</evidence>
<keyword evidence="6" id="KW-1185">Reference proteome</keyword>
<dbReference type="PANTHER" id="PTHR14140:SF27">
    <property type="entry name" value="OS04G0289800 PROTEIN"/>
    <property type="match status" value="1"/>
</dbReference>
<feature type="domain" description="YDG" evidence="4">
    <location>
        <begin position="26"/>
        <end position="158"/>
    </location>
</feature>
<dbReference type="InterPro" id="IPR036987">
    <property type="entry name" value="SRA-YDG_sf"/>
</dbReference>
<evidence type="ECO:0000313" key="5">
    <source>
        <dbReference type="EMBL" id="KAF5371863.1"/>
    </source>
</evidence>
<feature type="compositionally biased region" description="Basic residues" evidence="3">
    <location>
        <begin position="128"/>
        <end position="146"/>
    </location>
</feature>
<evidence type="ECO:0000256" key="2">
    <source>
        <dbReference type="PROSITE-ProRule" id="PRU00358"/>
    </source>
</evidence>
<comment type="caution">
    <text evidence="5">The sequence shown here is derived from an EMBL/GenBank/DDBJ whole genome shotgun (WGS) entry which is preliminary data.</text>
</comment>
<dbReference type="Gene3D" id="2.30.280.10">
    <property type="entry name" value="SRA-YDG"/>
    <property type="match status" value="1"/>
</dbReference>
<evidence type="ECO:0000256" key="3">
    <source>
        <dbReference type="SAM" id="MobiDB-lite"/>
    </source>
</evidence>
<sequence length="158" mass="17180">MSESSNWLKGSKPSETPGRHNPKVHAEIPGYPVGSTFKTRDELCATGVHAPPRAGIHGTLEDGAYSVVLSYGYEDDVDNGEIFVYTGHGGRDPRLTPMEKIQGKESWSSEQTKDQEWVGGNAALKVSSKNRKPVRVIRGAPRKGGKNQKTYPYAPAEG</sequence>
<reference evidence="5 6" key="1">
    <citation type="journal article" date="2020" name="ISME J.">
        <title>Uncovering the hidden diversity of litter-decomposition mechanisms in mushroom-forming fungi.</title>
        <authorList>
            <person name="Floudas D."/>
            <person name="Bentzer J."/>
            <person name="Ahren D."/>
            <person name="Johansson T."/>
            <person name="Persson P."/>
            <person name="Tunlid A."/>
        </authorList>
    </citation>
    <scope>NUCLEOTIDE SEQUENCE [LARGE SCALE GENOMIC DNA]</scope>
    <source>
        <strain evidence="5 6">CBS 661.87</strain>
    </source>
</reference>
<accession>A0A8H5GVJ7</accession>
<organism evidence="5 6">
    <name type="scientific">Tricholomella constricta</name>
    <dbReference type="NCBI Taxonomy" id="117010"/>
    <lineage>
        <taxon>Eukaryota</taxon>
        <taxon>Fungi</taxon>
        <taxon>Dikarya</taxon>
        <taxon>Basidiomycota</taxon>
        <taxon>Agaricomycotina</taxon>
        <taxon>Agaricomycetes</taxon>
        <taxon>Agaricomycetidae</taxon>
        <taxon>Agaricales</taxon>
        <taxon>Tricholomatineae</taxon>
        <taxon>Lyophyllaceae</taxon>
        <taxon>Tricholomella</taxon>
    </lineage>
</organism>
<dbReference type="InterPro" id="IPR015947">
    <property type="entry name" value="PUA-like_sf"/>
</dbReference>
<protein>
    <recommendedName>
        <fullName evidence="4">YDG domain-containing protein</fullName>
    </recommendedName>
</protein>
<dbReference type="PROSITE" id="PS51015">
    <property type="entry name" value="YDG"/>
    <property type="match status" value="1"/>
</dbReference>
<dbReference type="AlphaFoldDB" id="A0A8H5GVJ7"/>
<dbReference type="SMART" id="SM00466">
    <property type="entry name" value="SRA"/>
    <property type="match status" value="1"/>
</dbReference>
<dbReference type="PANTHER" id="PTHR14140">
    <property type="entry name" value="E3 UBIQUITIN-PROTEIN LIGASE UHRF-RELATED"/>
    <property type="match status" value="1"/>
</dbReference>
<name>A0A8H5GVJ7_9AGAR</name>
<dbReference type="GO" id="GO:0016567">
    <property type="term" value="P:protein ubiquitination"/>
    <property type="evidence" value="ECO:0007669"/>
    <property type="project" value="TreeGrafter"/>
</dbReference>
<dbReference type="EMBL" id="JAACJP010000045">
    <property type="protein sequence ID" value="KAF5371863.1"/>
    <property type="molecule type" value="Genomic_DNA"/>
</dbReference>
<gene>
    <name evidence="5" type="ORF">D9615_009528</name>
</gene>
<feature type="region of interest" description="Disordered" evidence="3">
    <location>
        <begin position="1"/>
        <end position="33"/>
    </location>
</feature>
<dbReference type="GO" id="GO:0044027">
    <property type="term" value="P:negative regulation of gene expression via chromosomal CpG island methylation"/>
    <property type="evidence" value="ECO:0007669"/>
    <property type="project" value="TreeGrafter"/>
</dbReference>
<dbReference type="SUPFAM" id="SSF88697">
    <property type="entry name" value="PUA domain-like"/>
    <property type="match status" value="1"/>
</dbReference>
<proteinExistence type="predicted"/>
<evidence type="ECO:0000313" key="6">
    <source>
        <dbReference type="Proteomes" id="UP000565441"/>
    </source>
</evidence>
<keyword evidence="1 2" id="KW-0539">Nucleus</keyword>
<dbReference type="Proteomes" id="UP000565441">
    <property type="component" value="Unassembled WGS sequence"/>
</dbReference>
<comment type="subcellular location">
    <subcellularLocation>
        <location evidence="2">Nucleus</location>
    </subcellularLocation>
</comment>
<feature type="region of interest" description="Disordered" evidence="3">
    <location>
        <begin position="128"/>
        <end position="158"/>
    </location>
</feature>